<sequence length="170" mass="19059">MLKLLYPDIFADSILDISLEQLKNRNIKGFILDLDNTITLWNSNEISAQVDEWFGIIKEGGFKACILSNNGEKRILTIATRLDIPYIHRAAKPNPSSFLRAVQLMGLKPEETAVIGDQIFTDVLGGNRAGLYTILVVPLDNREFFGTKISRIMEALIMPKIKPLKGQNKS</sequence>
<dbReference type="InterPro" id="IPR006439">
    <property type="entry name" value="HAD-SF_hydro_IA"/>
</dbReference>
<evidence type="ECO:0000313" key="4">
    <source>
        <dbReference type="EMBL" id="KUG05062.1"/>
    </source>
</evidence>
<dbReference type="Pfam" id="PF13242">
    <property type="entry name" value="Hydrolase_like"/>
    <property type="match status" value="1"/>
</dbReference>
<dbReference type="SUPFAM" id="SSF56784">
    <property type="entry name" value="HAD-like"/>
    <property type="match status" value="1"/>
</dbReference>
<name>A0A0W8E9I2_9ZZZZ</name>
<accession>A0A0W8E9I2</accession>
<dbReference type="NCBIfam" id="TIGR01668">
    <property type="entry name" value="YqeG_hyp_ppase"/>
    <property type="match status" value="1"/>
</dbReference>
<evidence type="ECO:0000256" key="2">
    <source>
        <dbReference type="ARBA" id="ARBA00022801"/>
    </source>
</evidence>
<dbReference type="InterPro" id="IPR006549">
    <property type="entry name" value="HAD-SF_hydro_IIIA"/>
</dbReference>
<protein>
    <submittedName>
        <fullName evidence="4">Hydrolase, had subfamily iiia</fullName>
    </submittedName>
</protein>
<dbReference type="InterPro" id="IPR010021">
    <property type="entry name" value="PGPP1/Gep4"/>
</dbReference>
<dbReference type="PANTHER" id="PTHR46470:SF3">
    <property type="entry name" value="N-ACYLNEURAMINATE-9-PHOSPHATASE"/>
    <property type="match status" value="1"/>
</dbReference>
<proteinExistence type="predicted"/>
<dbReference type="NCBIfam" id="TIGR01549">
    <property type="entry name" value="HAD-SF-IA-v1"/>
    <property type="match status" value="1"/>
</dbReference>
<dbReference type="InterPro" id="IPR023214">
    <property type="entry name" value="HAD_sf"/>
</dbReference>
<evidence type="ECO:0000256" key="3">
    <source>
        <dbReference type="ARBA" id="ARBA00022842"/>
    </source>
</evidence>
<dbReference type="InterPro" id="IPR036412">
    <property type="entry name" value="HAD-like_sf"/>
</dbReference>
<comment type="caution">
    <text evidence="4">The sequence shown here is derived from an EMBL/GenBank/DDBJ whole genome shotgun (WGS) entry which is preliminary data.</text>
</comment>
<dbReference type="GO" id="GO:0046380">
    <property type="term" value="P:N-acetylneuraminate biosynthetic process"/>
    <property type="evidence" value="ECO:0007669"/>
    <property type="project" value="TreeGrafter"/>
</dbReference>
<keyword evidence="2 4" id="KW-0378">Hydrolase</keyword>
<organism evidence="4">
    <name type="scientific">hydrocarbon metagenome</name>
    <dbReference type="NCBI Taxonomy" id="938273"/>
    <lineage>
        <taxon>unclassified sequences</taxon>
        <taxon>metagenomes</taxon>
        <taxon>ecological metagenomes</taxon>
    </lineage>
</organism>
<keyword evidence="3" id="KW-0460">Magnesium</keyword>
<dbReference type="Gene3D" id="3.40.50.1000">
    <property type="entry name" value="HAD superfamily/HAD-like"/>
    <property type="match status" value="1"/>
</dbReference>
<comment type="cofactor">
    <cofactor evidence="1">
        <name>Mg(2+)</name>
        <dbReference type="ChEBI" id="CHEBI:18420"/>
    </cofactor>
</comment>
<dbReference type="GO" id="GO:0050124">
    <property type="term" value="F:N-acylneuraminate-9-phosphatase activity"/>
    <property type="evidence" value="ECO:0007669"/>
    <property type="project" value="TreeGrafter"/>
</dbReference>
<dbReference type="GO" id="GO:0008962">
    <property type="term" value="F:phosphatidylglycerophosphatase activity"/>
    <property type="evidence" value="ECO:0007669"/>
    <property type="project" value="InterPro"/>
</dbReference>
<evidence type="ECO:0000256" key="1">
    <source>
        <dbReference type="ARBA" id="ARBA00001946"/>
    </source>
</evidence>
<dbReference type="PANTHER" id="PTHR46470">
    <property type="entry name" value="N-ACYLNEURAMINATE-9-PHOSPHATASE"/>
    <property type="match status" value="1"/>
</dbReference>
<gene>
    <name evidence="4" type="ORF">ASZ90_017551</name>
</gene>
<dbReference type="NCBIfam" id="TIGR01662">
    <property type="entry name" value="HAD-SF-IIIA"/>
    <property type="match status" value="1"/>
</dbReference>
<dbReference type="CDD" id="cd16416">
    <property type="entry name" value="HAD_BsYqeG-like"/>
    <property type="match status" value="1"/>
</dbReference>
<dbReference type="EMBL" id="LNQE01001831">
    <property type="protein sequence ID" value="KUG05062.1"/>
    <property type="molecule type" value="Genomic_DNA"/>
</dbReference>
<reference evidence="4" key="1">
    <citation type="journal article" date="2015" name="Proc. Natl. Acad. Sci. U.S.A.">
        <title>Networks of energetic and metabolic interactions define dynamics in microbial communities.</title>
        <authorList>
            <person name="Embree M."/>
            <person name="Liu J.K."/>
            <person name="Al-Bassam M.M."/>
            <person name="Zengler K."/>
        </authorList>
    </citation>
    <scope>NUCLEOTIDE SEQUENCE</scope>
</reference>
<dbReference type="InterPro" id="IPR051400">
    <property type="entry name" value="HAD-like_hydrolase"/>
</dbReference>
<dbReference type="AlphaFoldDB" id="A0A0W8E9I2"/>